<dbReference type="EC" id="2.7.1.180" evidence="2"/>
<dbReference type="Proteomes" id="UP000070449">
    <property type="component" value="Unassembled WGS sequence"/>
</dbReference>
<evidence type="ECO:0000313" key="11">
    <source>
        <dbReference type="EMBL" id="KXK10157.1"/>
    </source>
</evidence>
<reference evidence="11 12" key="1">
    <citation type="submission" date="2015-02" db="EMBL/GenBank/DDBJ databases">
        <title>Improved understanding of the partial-nitritation anammox process through 23 genomes representing the majority of the microbial community.</title>
        <authorList>
            <person name="Speth D.R."/>
            <person name="In T Zandt M."/>
            <person name="Guerrero Cruz S."/>
            <person name="Jetten M.S."/>
            <person name="Dutilh B.E."/>
        </authorList>
    </citation>
    <scope>NUCLEOTIDE SEQUENCE [LARGE SCALE GENOMIC DNA]</scope>
    <source>
        <strain evidence="11">OLB21</strain>
    </source>
</reference>
<dbReference type="GO" id="GO:0016740">
    <property type="term" value="F:transferase activity"/>
    <property type="evidence" value="ECO:0007669"/>
    <property type="project" value="UniProtKB-KW"/>
</dbReference>
<dbReference type="GO" id="GO:0046872">
    <property type="term" value="F:metal ion binding"/>
    <property type="evidence" value="ECO:0007669"/>
    <property type="project" value="UniProtKB-KW"/>
</dbReference>
<name>A0A136KL54_9BACT</name>
<evidence type="ECO:0000256" key="10">
    <source>
        <dbReference type="ARBA" id="ARBA00048540"/>
    </source>
</evidence>
<dbReference type="STRING" id="1617427.UZ20_WS6002000071"/>
<dbReference type="Gene3D" id="3.10.520.10">
    <property type="entry name" value="ApbE-like domains"/>
    <property type="match status" value="1"/>
</dbReference>
<evidence type="ECO:0000256" key="1">
    <source>
        <dbReference type="ARBA" id="ARBA00001946"/>
    </source>
</evidence>
<evidence type="ECO:0000256" key="7">
    <source>
        <dbReference type="ARBA" id="ARBA00022827"/>
    </source>
</evidence>
<keyword evidence="7" id="KW-0274">FAD</keyword>
<gene>
    <name evidence="11" type="primary">apbE_1</name>
    <name evidence="11" type="ORF">UZ20_WS6002000071</name>
</gene>
<evidence type="ECO:0000313" key="12">
    <source>
        <dbReference type="Proteomes" id="UP000070449"/>
    </source>
</evidence>
<dbReference type="InterPro" id="IPR003374">
    <property type="entry name" value="ApbE-like_sf"/>
</dbReference>
<dbReference type="PANTHER" id="PTHR30040:SF2">
    <property type="entry name" value="FAD:PROTEIN FMN TRANSFERASE"/>
    <property type="match status" value="1"/>
</dbReference>
<evidence type="ECO:0000256" key="6">
    <source>
        <dbReference type="ARBA" id="ARBA00022723"/>
    </source>
</evidence>
<keyword evidence="11" id="KW-0449">Lipoprotein</keyword>
<dbReference type="Pfam" id="PF02424">
    <property type="entry name" value="ApbE"/>
    <property type="match status" value="1"/>
</dbReference>
<sequence length="247" mass="27374">MISKLNKSQSLNNFPQELYEILSYSENLRILSAGAFNLAVCNILVHAGYGIEHITPGLEEDIRNPFQSLEPDYIALSKNIQIDIGGIGKGWLVDKVASLLRTRDITNFVINAGGDIYASSDNNDKIECALENPFNEQEFIGSIKIKNAAIACSSQNRRYWKALHDGSTFAHIIDPQTRKPARGIAAVFTEAKDTKTADAVSTALFAARPFQYQAISRAMNCEYAVVYENGSYMKSANYQGTFNTLDR</sequence>
<evidence type="ECO:0000256" key="5">
    <source>
        <dbReference type="ARBA" id="ARBA00022679"/>
    </source>
</evidence>
<evidence type="ECO:0000256" key="8">
    <source>
        <dbReference type="ARBA" id="ARBA00022842"/>
    </source>
</evidence>
<dbReference type="InterPro" id="IPR024932">
    <property type="entry name" value="ApbE"/>
</dbReference>
<keyword evidence="4" id="KW-0285">Flavoprotein</keyword>
<comment type="caution">
    <text evidence="11">The sequence shown here is derived from an EMBL/GenBank/DDBJ whole genome shotgun (WGS) entry which is preliminary data.</text>
</comment>
<protein>
    <recommendedName>
        <fullName evidence="3">FAD:protein FMN transferase</fullName>
        <ecNumber evidence="2">2.7.1.180</ecNumber>
    </recommendedName>
    <alternativeName>
        <fullName evidence="9">Flavin transferase</fullName>
    </alternativeName>
</protein>
<dbReference type="PANTHER" id="PTHR30040">
    <property type="entry name" value="THIAMINE BIOSYNTHESIS LIPOPROTEIN APBE"/>
    <property type="match status" value="1"/>
</dbReference>
<accession>A0A136KL54</accession>
<evidence type="ECO:0000256" key="3">
    <source>
        <dbReference type="ARBA" id="ARBA00016337"/>
    </source>
</evidence>
<evidence type="ECO:0000256" key="2">
    <source>
        <dbReference type="ARBA" id="ARBA00011955"/>
    </source>
</evidence>
<evidence type="ECO:0000256" key="4">
    <source>
        <dbReference type="ARBA" id="ARBA00022630"/>
    </source>
</evidence>
<comment type="catalytic activity">
    <reaction evidence="10">
        <text>L-threonyl-[protein] + FAD = FMN-L-threonyl-[protein] + AMP + H(+)</text>
        <dbReference type="Rhea" id="RHEA:36847"/>
        <dbReference type="Rhea" id="RHEA-COMP:11060"/>
        <dbReference type="Rhea" id="RHEA-COMP:11061"/>
        <dbReference type="ChEBI" id="CHEBI:15378"/>
        <dbReference type="ChEBI" id="CHEBI:30013"/>
        <dbReference type="ChEBI" id="CHEBI:57692"/>
        <dbReference type="ChEBI" id="CHEBI:74257"/>
        <dbReference type="ChEBI" id="CHEBI:456215"/>
        <dbReference type="EC" id="2.7.1.180"/>
    </reaction>
</comment>
<comment type="cofactor">
    <cofactor evidence="1">
        <name>Mg(2+)</name>
        <dbReference type="ChEBI" id="CHEBI:18420"/>
    </cofactor>
</comment>
<evidence type="ECO:0000256" key="9">
    <source>
        <dbReference type="ARBA" id="ARBA00031306"/>
    </source>
</evidence>
<keyword evidence="6" id="KW-0479">Metal-binding</keyword>
<dbReference type="SUPFAM" id="SSF143631">
    <property type="entry name" value="ApbE-like"/>
    <property type="match status" value="1"/>
</dbReference>
<dbReference type="AlphaFoldDB" id="A0A136KL54"/>
<keyword evidence="8" id="KW-0460">Magnesium</keyword>
<proteinExistence type="predicted"/>
<keyword evidence="5" id="KW-0808">Transferase</keyword>
<dbReference type="EMBL" id="JYPD01000008">
    <property type="protein sequence ID" value="KXK10157.1"/>
    <property type="molecule type" value="Genomic_DNA"/>
</dbReference>
<organism evidence="11 12">
    <name type="scientific">candidate division WS6 bacterium OLB21</name>
    <dbReference type="NCBI Taxonomy" id="1617427"/>
    <lineage>
        <taxon>Bacteria</taxon>
        <taxon>Candidatus Dojkabacteria</taxon>
    </lineage>
</organism>